<dbReference type="Proteomes" id="UP001163882">
    <property type="component" value="Chromosome"/>
</dbReference>
<name>A0ABY6IL34_9HYPH</name>
<dbReference type="InterPro" id="IPR016071">
    <property type="entry name" value="Staphylococal_nuclease_OB-fold"/>
</dbReference>
<dbReference type="RefSeq" id="WP_264224154.1">
    <property type="nucleotide sequence ID" value="NZ_CP107716.1"/>
</dbReference>
<accession>A0ABY6IL34</accession>
<dbReference type="Gene3D" id="2.40.50.90">
    <property type="match status" value="1"/>
</dbReference>
<dbReference type="InterPro" id="IPR035437">
    <property type="entry name" value="SNase_OB-fold_sf"/>
</dbReference>
<reference evidence="2" key="1">
    <citation type="submission" date="2022-10" db="EMBL/GenBank/DDBJ databases">
        <title>YIM 151497 complete genome.</title>
        <authorList>
            <person name="Chen X."/>
        </authorList>
    </citation>
    <scope>NUCLEOTIDE SEQUENCE</scope>
    <source>
        <strain evidence="2">YIM 151497</strain>
    </source>
</reference>
<evidence type="ECO:0000259" key="1">
    <source>
        <dbReference type="PROSITE" id="PS50830"/>
    </source>
</evidence>
<evidence type="ECO:0000313" key="3">
    <source>
        <dbReference type="Proteomes" id="UP001163882"/>
    </source>
</evidence>
<dbReference type="EMBL" id="CP107716">
    <property type="protein sequence ID" value="UYQ70460.1"/>
    <property type="molecule type" value="Genomic_DNA"/>
</dbReference>
<protein>
    <submittedName>
        <fullName evidence="2">Thermonuclease family protein</fullName>
    </submittedName>
</protein>
<dbReference type="SMART" id="SM00318">
    <property type="entry name" value="SNc"/>
    <property type="match status" value="1"/>
</dbReference>
<sequence length="178" mass="20287">MRFWRRFILFLFTPGTPSRRTGPAVVRPVRIEPEVVRRPSVIRGRCWVIDGDTIVIDKIRIRLAGIDAPELEHPWGQKSKWALVQLCKGQTITAQIKPELSYDRMVAQCFLPDGRDLAAELVRCGLALDWPKFSGGVYKHLEPEGARKKLWLADARQKGRQVFSRYSARDSVPPRPGA</sequence>
<gene>
    <name evidence="2" type="ORF">OF122_10210</name>
</gene>
<dbReference type="SUPFAM" id="SSF50199">
    <property type="entry name" value="Staphylococcal nuclease"/>
    <property type="match status" value="1"/>
</dbReference>
<proteinExistence type="predicted"/>
<organism evidence="2 3">
    <name type="scientific">Pelagibacterium flavum</name>
    <dbReference type="NCBI Taxonomy" id="2984530"/>
    <lineage>
        <taxon>Bacteria</taxon>
        <taxon>Pseudomonadati</taxon>
        <taxon>Pseudomonadota</taxon>
        <taxon>Alphaproteobacteria</taxon>
        <taxon>Hyphomicrobiales</taxon>
        <taxon>Devosiaceae</taxon>
        <taxon>Pelagibacterium</taxon>
    </lineage>
</organism>
<evidence type="ECO:0000313" key="2">
    <source>
        <dbReference type="EMBL" id="UYQ70460.1"/>
    </source>
</evidence>
<keyword evidence="3" id="KW-1185">Reference proteome</keyword>
<dbReference type="PROSITE" id="PS50830">
    <property type="entry name" value="TNASE_3"/>
    <property type="match status" value="1"/>
</dbReference>
<dbReference type="Pfam" id="PF00565">
    <property type="entry name" value="SNase"/>
    <property type="match status" value="1"/>
</dbReference>
<feature type="domain" description="TNase-like" evidence="1">
    <location>
        <begin position="48"/>
        <end position="127"/>
    </location>
</feature>